<sequence length="1823" mass="204316">MEFAGDGDANPPPEIWKNTPDAAAAAEPKPPKRKMKSPYQLEVLEQTYAVEMYPSEALRAELSAKIGLTDRQLQMWFCHRRLKDKKVPPAKKAKTEDAPPHPPLPAKGDVMMVSPFGGSSSGESRKAAAKAAKMEALGSAGRRYYEPLPPTPAMMALAPVSSSGMQLSMAELRVIASVEAQLGEALREDGPMLGVEFEQLPPGAFGAPIVTQQPKQSIRSYNDKLYERHDTKSTKTSAFLPSMEHCFMPSSSNGKRKSAVGGAHVVHPQSGSRALHEYQFLPEQPSIQAETYVRKSHFYDSPVVAPKPRVQSLPVGGQYLQGNEQVSPAYTFQGQTSSTGNLSQHGRQQMFSPGPAEHENVANSIADTQFGVPQTVGSETPSLSSDRRILREEDASRVERKRKNEEARIAKEVEAHEKRIRKELEKQDIMRRKREEQMRREMEKHDRERRKEEERLMREKQREEERFQREQRREIERREKFLQKESLRVEKRKQKEELRREKDAARQKAANERATARRIAREYMELVEDERLELMELAASSKGLSSIVSLDSETLQQLDMFRDMLSAFPPKSVQLKRPFAIYPWTESEENIANLFMVWNFLATFADVLELWPLTLDEFLQALHDYDSKLLGEIHVSLLKSIIEDIEDVARTPAIALGANQNSAANPGGGHPQIIEGAYAWGFNIRSWQRHLNFLTWPEILRQFAVSAGFGPQLKKRNVEHTYCRDDNEGNDGEGVISTLRNGVAAENAVALMHEKGYSHRRRSRHRLTPGTVKFAAFHVLSLEGSRGLTILEVADKIQKSGLRDLTTSKTPEASIAAALSRDTKLFERTAPSTYCVRPAYRKDPADADAILSAAREKIQVFQNVISDSEEVEKDVEDTDDVEKDEDSECDGADDPEVDDTNTDAKSNKSVVFANELRDARPSASVDYEKGEVLGGVVGVTPRSGSNVDKTLSVISSRNSNLTSVSGAHQSLEMSPNFPGINTADANGTEIDDNHLGEPWVQSLTDGDYYELSTKERLDALVALIDVAIEGNSIRVILEERLEAASALKKQMWADAQLDKRRSKEDNTSKLQYSSFVEPKNEMSQKNAAIEGSQTPEDIIDNNGTDGNPITDVNDQFLDQQFQIQVNNMSAERNPLGQDFPINTDSTPLQQYAYVAEKSRSQLKSYIGYKAEKLHVYRSLPLGQDRRRNRYWMFSTSASPNDRGTGRIFFESKDGFWRLIDSKEAFDSLLSALDTRGVRESHLHSMLQRIELNFKEAVRRNKNRTNSTCTDESLVKTETLDTTSSPDCHIEVDSPNSTVCGLSSDTPEYSTSFKIELGRSEMERTSASKRYQIFVKWIWTECYNPSVLCALKYGKKRCSELLQTCPFCYECYFVEERHCPSCHKTFNVHNVDALFSDHMPICELKGKMDPNSLNQVSDSSLPIGIQLLKAQLSLIEVSVPAEALQPFWTDGYRKAWGVRLHSSSSAEDLLQLVTLLEGAIKRDYLSSNYETTSELLGSAKAGFLVEDIAPVSGPVPVLPWVADSIAAVALRLLDLDASILYMLHQKLEPHTEKETNNFIKLPSRFTVVKHIQELGSAEILDQDDYMREARWIDRGSGRRGRGRGGRPRGRGGRPRGRGGRGLRAIGSSSRAEIKEEIISNYQKTTWKHTRGRTRGRGRKRGRRTIMTHQRSGSRVPVAKESHIGSSFSNIGFTSKQDSFEDSPGSSGGNEWGLQQTRAPCVEDEDNSVASTSDDENCVASGDEYDDQASDYVNHYGHNQPAGMLDEETEEEDEDEDDVAHVGQREMDADVDDEDEEEMGDEDGVDIGGDGNAEEEDSYSSEYSD</sequence>
<evidence type="ECO:0000313" key="11">
    <source>
        <dbReference type="Proteomes" id="UP001140949"/>
    </source>
</evidence>
<evidence type="ECO:0000256" key="2">
    <source>
        <dbReference type="ARBA" id="ARBA00023163"/>
    </source>
</evidence>
<keyword evidence="4 5" id="KW-0371">Homeobox</keyword>
<dbReference type="InterPro" id="IPR028942">
    <property type="entry name" value="WHIM1_dom"/>
</dbReference>
<dbReference type="InterPro" id="IPR028941">
    <property type="entry name" value="WHIM2_dom"/>
</dbReference>
<feature type="region of interest" description="Disordered" evidence="6">
    <location>
        <begin position="1644"/>
        <end position="1823"/>
    </location>
</feature>
<feature type="region of interest" description="Disordered" evidence="6">
    <location>
        <begin position="372"/>
        <end position="405"/>
    </location>
</feature>
<feature type="compositionally biased region" description="Acidic residues" evidence="6">
    <location>
        <begin position="1810"/>
        <end position="1823"/>
    </location>
</feature>
<protein>
    <submittedName>
        <fullName evidence="10">Homeobox-DDT domain protein RLT2 isoform X2</fullName>
    </submittedName>
</protein>
<feature type="domain" description="Homeobox" evidence="7">
    <location>
        <begin position="27"/>
        <end position="87"/>
    </location>
</feature>
<feature type="compositionally biased region" description="Polar residues" evidence="6">
    <location>
        <begin position="331"/>
        <end position="351"/>
    </location>
</feature>
<dbReference type="GO" id="GO:0003677">
    <property type="term" value="F:DNA binding"/>
    <property type="evidence" value="ECO:0007669"/>
    <property type="project" value="UniProtKB-UniRule"/>
</dbReference>
<keyword evidence="3 4" id="KW-0539">Nucleus</keyword>
<feature type="region of interest" description="Disordered" evidence="6">
    <location>
        <begin position="331"/>
        <end position="358"/>
    </location>
</feature>
<evidence type="ECO:0000256" key="5">
    <source>
        <dbReference type="RuleBase" id="RU000682"/>
    </source>
</evidence>
<feature type="compositionally biased region" description="Acidic residues" evidence="6">
    <location>
        <begin position="1787"/>
        <end position="1803"/>
    </location>
</feature>
<dbReference type="PROSITE" id="PS50827">
    <property type="entry name" value="DDT"/>
    <property type="match status" value="1"/>
</dbReference>
<feature type="region of interest" description="Disordered" evidence="6">
    <location>
        <begin position="492"/>
        <end position="513"/>
    </location>
</feature>
<dbReference type="EMBL" id="JANAVB010025199">
    <property type="protein sequence ID" value="KAJ6820765.1"/>
    <property type="molecule type" value="Genomic_DNA"/>
</dbReference>
<dbReference type="InterPro" id="IPR001356">
    <property type="entry name" value="HD"/>
</dbReference>
<dbReference type="Gene3D" id="1.10.10.60">
    <property type="entry name" value="Homeodomain-like"/>
    <property type="match status" value="1"/>
</dbReference>
<dbReference type="SMART" id="SM00571">
    <property type="entry name" value="DDT"/>
    <property type="match status" value="1"/>
</dbReference>
<dbReference type="InterPro" id="IPR007759">
    <property type="entry name" value="Asxl_HARE-HTH"/>
</dbReference>
<dbReference type="Pfam" id="PF00046">
    <property type="entry name" value="Homeodomain"/>
    <property type="match status" value="1"/>
</dbReference>
<feature type="domain" description="HTH HARE-type" evidence="9">
    <location>
        <begin position="770"/>
        <end position="839"/>
    </location>
</feature>
<evidence type="ECO:0000256" key="1">
    <source>
        <dbReference type="ARBA" id="ARBA00004123"/>
    </source>
</evidence>
<comment type="caution">
    <text evidence="10">The sequence shown here is derived from an EMBL/GenBank/DDBJ whole genome shotgun (WGS) entry which is preliminary data.</text>
</comment>
<accession>A0AAX6FXG8</accession>
<dbReference type="GO" id="GO:0006357">
    <property type="term" value="P:regulation of transcription by RNA polymerase II"/>
    <property type="evidence" value="ECO:0007669"/>
    <property type="project" value="InterPro"/>
</dbReference>
<evidence type="ECO:0000256" key="6">
    <source>
        <dbReference type="SAM" id="MobiDB-lite"/>
    </source>
</evidence>
<feature type="compositionally biased region" description="Low complexity" evidence="6">
    <location>
        <begin position="17"/>
        <end position="27"/>
    </location>
</feature>
<feature type="compositionally biased region" description="Basic and acidic residues" evidence="6">
    <location>
        <begin position="385"/>
        <end position="405"/>
    </location>
</feature>
<keyword evidence="11" id="KW-1185">Reference proteome</keyword>
<dbReference type="Pfam" id="PF15613">
    <property type="entry name" value="WSD"/>
    <property type="match status" value="1"/>
</dbReference>
<feature type="compositionally biased region" description="Basic residues" evidence="6">
    <location>
        <begin position="1644"/>
        <end position="1664"/>
    </location>
</feature>
<feature type="region of interest" description="Disordered" evidence="6">
    <location>
        <begin position="1594"/>
        <end position="1627"/>
    </location>
</feature>
<feature type="compositionally biased region" description="Basic residues" evidence="6">
    <location>
        <begin position="1596"/>
        <end position="1619"/>
    </location>
</feature>
<dbReference type="Pfam" id="PF02791">
    <property type="entry name" value="DDT"/>
    <property type="match status" value="1"/>
</dbReference>
<feature type="compositionally biased region" description="Acidic residues" evidence="6">
    <location>
        <begin position="1720"/>
        <end position="1747"/>
    </location>
</feature>
<dbReference type="SMART" id="SM00389">
    <property type="entry name" value="HOX"/>
    <property type="match status" value="1"/>
</dbReference>
<evidence type="ECO:0000256" key="3">
    <source>
        <dbReference type="ARBA" id="ARBA00023242"/>
    </source>
</evidence>
<dbReference type="CDD" id="cd00086">
    <property type="entry name" value="homeodomain"/>
    <property type="match status" value="1"/>
</dbReference>
<keyword evidence="2" id="KW-0804">Transcription</keyword>
<dbReference type="PANTHER" id="PTHR36968">
    <property type="entry name" value="HOMEOBOX-DDT DOMAIN PROTEIN RLT2"/>
    <property type="match status" value="1"/>
</dbReference>
<dbReference type="PROSITE" id="PS50071">
    <property type="entry name" value="HOMEOBOX_2"/>
    <property type="match status" value="1"/>
</dbReference>
<dbReference type="Pfam" id="PF15612">
    <property type="entry name" value="WHIM1"/>
    <property type="match status" value="1"/>
</dbReference>
<feature type="compositionally biased region" description="Acidic residues" evidence="6">
    <location>
        <begin position="1763"/>
        <end position="1776"/>
    </location>
</feature>
<dbReference type="Pfam" id="PF05066">
    <property type="entry name" value="HARE-HTH"/>
    <property type="match status" value="1"/>
</dbReference>
<keyword evidence="4 5" id="KW-0238">DNA-binding</keyword>
<feature type="compositionally biased region" description="Basic and acidic residues" evidence="6">
    <location>
        <begin position="1777"/>
        <end position="1786"/>
    </location>
</feature>
<feature type="compositionally biased region" description="Acidic residues" evidence="6">
    <location>
        <begin position="868"/>
        <end position="901"/>
    </location>
</feature>
<proteinExistence type="predicted"/>
<evidence type="ECO:0000313" key="10">
    <source>
        <dbReference type="EMBL" id="KAJ6820765.1"/>
    </source>
</evidence>
<comment type="subcellular location">
    <subcellularLocation>
        <location evidence="1 4 5">Nucleus</location>
    </subcellularLocation>
</comment>
<dbReference type="GO" id="GO:0005634">
    <property type="term" value="C:nucleus"/>
    <property type="evidence" value="ECO:0007669"/>
    <property type="project" value="UniProtKB-SubCell"/>
</dbReference>
<dbReference type="PANTHER" id="PTHR36968:SF5">
    <property type="entry name" value="HOMEOBOX-DDT DOMAIN PROTEIN RLT2"/>
    <property type="match status" value="1"/>
</dbReference>
<dbReference type="SUPFAM" id="SSF46689">
    <property type="entry name" value="Homeodomain-like"/>
    <property type="match status" value="1"/>
</dbReference>
<evidence type="ECO:0000259" key="9">
    <source>
        <dbReference type="PROSITE" id="PS51913"/>
    </source>
</evidence>
<dbReference type="Proteomes" id="UP001140949">
    <property type="component" value="Unassembled WGS sequence"/>
</dbReference>
<dbReference type="PROSITE" id="PS51913">
    <property type="entry name" value="HTH_HARE"/>
    <property type="match status" value="1"/>
</dbReference>
<feature type="region of interest" description="Disordered" evidence="6">
    <location>
        <begin position="86"/>
        <end position="110"/>
    </location>
</feature>
<dbReference type="InterPro" id="IPR018501">
    <property type="entry name" value="DDT_dom"/>
</dbReference>
<name>A0AAX6FXG8_IRIPA</name>
<organism evidence="10 11">
    <name type="scientific">Iris pallida</name>
    <name type="common">Sweet iris</name>
    <dbReference type="NCBI Taxonomy" id="29817"/>
    <lineage>
        <taxon>Eukaryota</taxon>
        <taxon>Viridiplantae</taxon>
        <taxon>Streptophyta</taxon>
        <taxon>Embryophyta</taxon>
        <taxon>Tracheophyta</taxon>
        <taxon>Spermatophyta</taxon>
        <taxon>Magnoliopsida</taxon>
        <taxon>Liliopsida</taxon>
        <taxon>Asparagales</taxon>
        <taxon>Iridaceae</taxon>
        <taxon>Iridoideae</taxon>
        <taxon>Irideae</taxon>
        <taxon>Iris</taxon>
    </lineage>
</organism>
<feature type="compositionally biased region" description="Polar residues" evidence="6">
    <location>
        <begin position="372"/>
        <end position="384"/>
    </location>
</feature>
<evidence type="ECO:0000259" key="7">
    <source>
        <dbReference type="PROSITE" id="PS50071"/>
    </source>
</evidence>
<feature type="region of interest" description="Disordered" evidence="6">
    <location>
        <begin position="1"/>
        <end position="38"/>
    </location>
</feature>
<dbReference type="InterPro" id="IPR044977">
    <property type="entry name" value="RLT1-3"/>
</dbReference>
<feature type="region of interest" description="Disordered" evidence="6">
    <location>
        <begin position="432"/>
        <end position="470"/>
    </location>
</feature>
<feature type="domain" description="DDT" evidence="8">
    <location>
        <begin position="588"/>
        <end position="647"/>
    </location>
</feature>
<reference evidence="10" key="2">
    <citation type="submission" date="2023-04" db="EMBL/GenBank/DDBJ databases">
        <authorList>
            <person name="Bruccoleri R.E."/>
            <person name="Oakeley E.J."/>
            <person name="Faust A.-M."/>
            <person name="Dessus-Babus S."/>
            <person name="Altorfer M."/>
            <person name="Burckhardt D."/>
            <person name="Oertli M."/>
            <person name="Naumann U."/>
            <person name="Petersen F."/>
            <person name="Wong J."/>
        </authorList>
    </citation>
    <scope>NUCLEOTIDE SEQUENCE</scope>
    <source>
        <strain evidence="10">GSM-AAB239-AS_SAM_17_03QT</strain>
        <tissue evidence="10">Leaf</tissue>
    </source>
</reference>
<evidence type="ECO:0000259" key="8">
    <source>
        <dbReference type="PROSITE" id="PS50827"/>
    </source>
</evidence>
<reference evidence="10" key="1">
    <citation type="journal article" date="2023" name="GigaByte">
        <title>Genome assembly of the bearded iris, Iris pallida Lam.</title>
        <authorList>
            <person name="Bruccoleri R.E."/>
            <person name="Oakeley E.J."/>
            <person name="Faust A.M.E."/>
            <person name="Altorfer M."/>
            <person name="Dessus-Babus S."/>
            <person name="Burckhardt D."/>
            <person name="Oertli M."/>
            <person name="Naumann U."/>
            <person name="Petersen F."/>
            <person name="Wong J."/>
        </authorList>
    </citation>
    <scope>NUCLEOTIDE SEQUENCE</scope>
    <source>
        <strain evidence="10">GSM-AAB239-AS_SAM_17_03QT</strain>
    </source>
</reference>
<feature type="region of interest" description="Disordered" evidence="6">
    <location>
        <begin position="868"/>
        <end position="906"/>
    </location>
</feature>
<dbReference type="InterPro" id="IPR009057">
    <property type="entry name" value="Homeodomain-like_sf"/>
</dbReference>
<feature type="compositionally biased region" description="Polar residues" evidence="6">
    <location>
        <begin position="1682"/>
        <end position="1695"/>
    </location>
</feature>
<feature type="DNA-binding region" description="Homeobox" evidence="4">
    <location>
        <begin position="29"/>
        <end position="88"/>
    </location>
</feature>
<evidence type="ECO:0000256" key="4">
    <source>
        <dbReference type="PROSITE-ProRule" id="PRU00108"/>
    </source>
</evidence>
<gene>
    <name evidence="10" type="ORF">M6B38_394040</name>
</gene>